<proteinExistence type="predicted"/>
<dbReference type="InterPro" id="IPR050570">
    <property type="entry name" value="Cell_wall_metabolism_enzyme"/>
</dbReference>
<dbReference type="RefSeq" id="WP_192278813.1">
    <property type="nucleotide sequence ID" value="NZ_JACZDF010000002.1"/>
</dbReference>
<keyword evidence="1 4" id="KW-0732">Signal</keyword>
<dbReference type="Gene3D" id="2.70.70.10">
    <property type="entry name" value="Glucose Permease (Domain IIA)"/>
    <property type="match status" value="1"/>
</dbReference>
<feature type="chain" id="PRO_5045911813" evidence="4">
    <location>
        <begin position="25"/>
        <end position="459"/>
    </location>
</feature>
<evidence type="ECO:0000256" key="4">
    <source>
        <dbReference type="SAM" id="SignalP"/>
    </source>
</evidence>
<evidence type="ECO:0000259" key="5">
    <source>
        <dbReference type="Pfam" id="PF01551"/>
    </source>
</evidence>
<dbReference type="Pfam" id="PF01551">
    <property type="entry name" value="Peptidase_M23"/>
    <property type="match status" value="1"/>
</dbReference>
<dbReference type="CDD" id="cd12797">
    <property type="entry name" value="M23_peptidase"/>
    <property type="match status" value="1"/>
</dbReference>
<feature type="signal peptide" evidence="4">
    <location>
        <begin position="1"/>
        <end position="24"/>
    </location>
</feature>
<evidence type="ECO:0000256" key="2">
    <source>
        <dbReference type="SAM" id="Coils"/>
    </source>
</evidence>
<dbReference type="InterPro" id="IPR011055">
    <property type="entry name" value="Dup_hybrid_motif"/>
</dbReference>
<accession>A0ABR9DPM3</accession>
<dbReference type="Proteomes" id="UP000642107">
    <property type="component" value="Unassembled WGS sequence"/>
</dbReference>
<sequence length="459" mass="49371">MLRRLLAVLLSVVLVGLVAPPAGADTLDDLAKRQAAAEKRKAAADDTIESLEHDLEDTDQEMADAYVRLTKVRADLDVAQAALDVAEAELTSAETAAKKLADRLADAQSEEAALVTKIEEQVELNRSTKSSIAELARRAYRGEGAPDSMSLVVGAESATDFVNRFSLSQTALRVQTNTLTDLQESEATARNSQVRLEAVRETVADLKTEADAAVVVAEKARATASSKRAAVADLLSKEKADLAVIEKRKQAQLDAKDKAEQASSALANDIQDIIGLTKKEKDRIRKEKAAARKKAEEEARKKAEKDKADGKPSTPSPPTSDPKPPAGKGFFAYPTKVPHITSSYGYRLHPVLGYVRLHAGTDFRAYCGTPIYAAAAGKVVWAQYRGGFGNQVLINHGEVGGRNLMSSYNHFSRFAVSSGERVSKGQIVGYSGNTGTSTACHLHFEVYVDGQTVDPMSML</sequence>
<feature type="coiled-coil region" evidence="2">
    <location>
        <begin position="27"/>
        <end position="110"/>
    </location>
</feature>
<reference evidence="6 7" key="1">
    <citation type="submission" date="2020-09" db="EMBL/GenBank/DDBJ databases">
        <title>Flavimobilis rhizosphaerae sp. nov., isolated from rhizosphere soil of Spartina alterniflora.</title>
        <authorList>
            <person name="Hanqin C."/>
        </authorList>
    </citation>
    <scope>NUCLEOTIDE SEQUENCE [LARGE SCALE GENOMIC DNA]</scope>
    <source>
        <strain evidence="6 7">GY 10621</strain>
    </source>
</reference>
<feature type="compositionally biased region" description="Pro residues" evidence="3">
    <location>
        <begin position="314"/>
        <end position="325"/>
    </location>
</feature>
<dbReference type="PANTHER" id="PTHR21666:SF289">
    <property type="entry name" value="L-ALA--D-GLU ENDOPEPTIDASE"/>
    <property type="match status" value="1"/>
</dbReference>
<keyword evidence="2" id="KW-0175">Coiled coil</keyword>
<feature type="domain" description="M23ase beta-sheet core" evidence="5">
    <location>
        <begin position="357"/>
        <end position="455"/>
    </location>
</feature>
<dbReference type="SUPFAM" id="SSF51261">
    <property type="entry name" value="Duplicated hybrid motif"/>
    <property type="match status" value="1"/>
</dbReference>
<dbReference type="InterPro" id="IPR016047">
    <property type="entry name" value="M23ase_b-sheet_dom"/>
</dbReference>
<organism evidence="6 7">
    <name type="scientific">Flavimobilis rhizosphaerae</name>
    <dbReference type="NCBI Taxonomy" id="2775421"/>
    <lineage>
        <taxon>Bacteria</taxon>
        <taxon>Bacillati</taxon>
        <taxon>Actinomycetota</taxon>
        <taxon>Actinomycetes</taxon>
        <taxon>Micrococcales</taxon>
        <taxon>Jonesiaceae</taxon>
        <taxon>Flavimobilis</taxon>
    </lineage>
</organism>
<dbReference type="PANTHER" id="PTHR21666">
    <property type="entry name" value="PEPTIDASE-RELATED"/>
    <property type="match status" value="1"/>
</dbReference>
<evidence type="ECO:0000256" key="1">
    <source>
        <dbReference type="ARBA" id="ARBA00022729"/>
    </source>
</evidence>
<feature type="coiled-coil region" evidence="2">
    <location>
        <begin position="182"/>
        <end position="209"/>
    </location>
</feature>
<keyword evidence="7" id="KW-1185">Reference proteome</keyword>
<evidence type="ECO:0000313" key="7">
    <source>
        <dbReference type="Proteomes" id="UP000642107"/>
    </source>
</evidence>
<protein>
    <submittedName>
        <fullName evidence="6">Peptidoglycan DD-metalloendopeptidase family protein</fullName>
    </submittedName>
</protein>
<gene>
    <name evidence="6" type="ORF">IGS67_06090</name>
</gene>
<feature type="compositionally biased region" description="Basic and acidic residues" evidence="3">
    <location>
        <begin position="285"/>
        <end position="310"/>
    </location>
</feature>
<evidence type="ECO:0000313" key="6">
    <source>
        <dbReference type="EMBL" id="MBD9699068.1"/>
    </source>
</evidence>
<feature type="region of interest" description="Disordered" evidence="3">
    <location>
        <begin position="285"/>
        <end position="330"/>
    </location>
</feature>
<comment type="caution">
    <text evidence="6">The sequence shown here is derived from an EMBL/GenBank/DDBJ whole genome shotgun (WGS) entry which is preliminary data.</text>
</comment>
<dbReference type="Gene3D" id="6.10.250.3150">
    <property type="match status" value="1"/>
</dbReference>
<name>A0ABR9DPM3_9MICO</name>
<dbReference type="EMBL" id="JACZDF010000002">
    <property type="protein sequence ID" value="MBD9699068.1"/>
    <property type="molecule type" value="Genomic_DNA"/>
</dbReference>
<evidence type="ECO:0000256" key="3">
    <source>
        <dbReference type="SAM" id="MobiDB-lite"/>
    </source>
</evidence>